<dbReference type="SMART" id="SM00849">
    <property type="entry name" value="Lactamase_B"/>
    <property type="match status" value="1"/>
</dbReference>
<keyword evidence="4" id="KW-1185">Reference proteome</keyword>
<evidence type="ECO:0000313" key="4">
    <source>
        <dbReference type="Proteomes" id="UP000480854"/>
    </source>
</evidence>
<organism evidence="3 4">
    <name type="scientific">Roseomonas genomospecies 6</name>
    <dbReference type="NCBI Taxonomy" id="214106"/>
    <lineage>
        <taxon>Bacteria</taxon>
        <taxon>Pseudomonadati</taxon>
        <taxon>Pseudomonadota</taxon>
        <taxon>Alphaproteobacteria</taxon>
        <taxon>Acetobacterales</taxon>
        <taxon>Roseomonadaceae</taxon>
        <taxon>Roseomonas</taxon>
    </lineage>
</organism>
<dbReference type="PANTHER" id="PTHR42951">
    <property type="entry name" value="METALLO-BETA-LACTAMASE DOMAIN-CONTAINING"/>
    <property type="match status" value="1"/>
</dbReference>
<dbReference type="OrthoDB" id="7253658at2"/>
<protein>
    <submittedName>
        <fullName evidence="3">MBL fold metallo-hydrolase</fullName>
    </submittedName>
</protein>
<reference evidence="3 4" key="1">
    <citation type="submission" date="2018-07" db="EMBL/GenBank/DDBJ databases">
        <title>Genome sequence of Azospirillum sp. ATCC 49961.</title>
        <authorList>
            <person name="Sant'Anna F.H."/>
            <person name="Baldani J.I."/>
            <person name="Zilli J.E."/>
            <person name="Reis V.M."/>
            <person name="Hartmann A."/>
            <person name="Cruz L."/>
            <person name="de Souza E.M."/>
            <person name="de Oliveira Pedrosa F."/>
            <person name="Passaglia L.M.P."/>
        </authorList>
    </citation>
    <scope>NUCLEOTIDE SEQUENCE [LARGE SCALE GENOMIC DNA]</scope>
    <source>
        <strain evidence="3 4">ATCC 49961</strain>
    </source>
</reference>
<accession>A0A9W7KQ52</accession>
<dbReference type="InterPro" id="IPR001279">
    <property type="entry name" value="Metallo-B-lactamas"/>
</dbReference>
<evidence type="ECO:0000259" key="2">
    <source>
        <dbReference type="SMART" id="SM00849"/>
    </source>
</evidence>
<proteinExistence type="predicted"/>
<dbReference type="InterPro" id="IPR050855">
    <property type="entry name" value="NDM-1-like"/>
</dbReference>
<gene>
    <name evidence="3" type="ORF">DS843_24170</name>
</gene>
<dbReference type="CDD" id="cd07721">
    <property type="entry name" value="yflN-like_MBL-fold"/>
    <property type="match status" value="1"/>
</dbReference>
<evidence type="ECO:0000256" key="1">
    <source>
        <dbReference type="SAM" id="MobiDB-lite"/>
    </source>
</evidence>
<dbReference type="AlphaFoldDB" id="A0A9W7KQ52"/>
<dbReference type="Pfam" id="PF00753">
    <property type="entry name" value="Lactamase_B"/>
    <property type="match status" value="1"/>
</dbReference>
<feature type="compositionally biased region" description="Basic and acidic residues" evidence="1">
    <location>
        <begin position="11"/>
        <end position="26"/>
    </location>
</feature>
<dbReference type="SUPFAM" id="SSF56281">
    <property type="entry name" value="Metallo-hydrolase/oxidoreductase"/>
    <property type="match status" value="1"/>
</dbReference>
<comment type="caution">
    <text evidence="3">The sequence shown here is derived from an EMBL/GenBank/DDBJ whole genome shotgun (WGS) entry which is preliminary data.</text>
</comment>
<evidence type="ECO:0000313" key="3">
    <source>
        <dbReference type="EMBL" id="KAA0677251.1"/>
    </source>
</evidence>
<dbReference type="PANTHER" id="PTHR42951:SF17">
    <property type="entry name" value="METALLO-BETA-LACTAMASE DOMAIN-CONTAINING PROTEIN"/>
    <property type="match status" value="1"/>
</dbReference>
<sequence>MARQIPLDSAGRADDPGRDRARDDGTHEIAPDLAYRRLAIVNVVFVGAPGAGDRQWVLIDAGVMGTAGLIAKAAEERFGPASRPAAIVMTHGHFDHVGALEELADRWEAPVYAHGLEHPYLDGSASYPPPDPSVGGGLMSLMAPLYPRGPVDVKRWLRGLPEDGGVPGMPGWRWLATPGHSPGHVSFWREADRTVIAGDAFITTRQESAYAVAVQDPEMHGPPMYYTTDWEKARESVALLAGLEPELAVTGHGPAMRGAGMRAALHDLARDFDRIAVPEQGKYVRNPARAEDGSAYRQP</sequence>
<dbReference type="Gene3D" id="3.60.15.10">
    <property type="entry name" value="Ribonuclease Z/Hydroxyacylglutathione hydrolase-like"/>
    <property type="match status" value="1"/>
</dbReference>
<name>A0A9W7KQ52_9PROT</name>
<dbReference type="EMBL" id="QOKW01000025">
    <property type="protein sequence ID" value="KAA0677251.1"/>
    <property type="molecule type" value="Genomic_DNA"/>
</dbReference>
<dbReference type="Proteomes" id="UP000480854">
    <property type="component" value="Unassembled WGS sequence"/>
</dbReference>
<feature type="domain" description="Metallo-beta-lactamase" evidence="2">
    <location>
        <begin position="40"/>
        <end position="252"/>
    </location>
</feature>
<feature type="region of interest" description="Disordered" evidence="1">
    <location>
        <begin position="1"/>
        <end position="26"/>
    </location>
</feature>
<dbReference type="InterPro" id="IPR036866">
    <property type="entry name" value="RibonucZ/Hydroxyglut_hydro"/>
</dbReference>
<dbReference type="RefSeq" id="WP_149471393.1">
    <property type="nucleotide sequence ID" value="NZ_QOKW01000025.1"/>
</dbReference>